<keyword evidence="1" id="KW-0472">Membrane</keyword>
<proteinExistence type="predicted"/>
<keyword evidence="1" id="KW-0812">Transmembrane</keyword>
<sequence length="66" mass="6870">MSPAESPPSWTDPRYVAAVVGVLATGAVVFYSALTPTGPTVEEVVFALLAVMLPATAAYEVARRFG</sequence>
<dbReference type="EMBL" id="FOYT01000002">
    <property type="protein sequence ID" value="SFR58315.1"/>
    <property type="molecule type" value="Genomic_DNA"/>
</dbReference>
<feature type="transmembrane region" description="Helical" evidence="1">
    <location>
        <begin position="15"/>
        <end position="33"/>
    </location>
</feature>
<dbReference type="Proteomes" id="UP000198531">
    <property type="component" value="Unassembled WGS sequence"/>
</dbReference>
<keyword evidence="1" id="KW-1133">Transmembrane helix</keyword>
<organism evidence="2 3">
    <name type="scientific">Halogeometricum rufum</name>
    <dbReference type="NCBI Taxonomy" id="553469"/>
    <lineage>
        <taxon>Archaea</taxon>
        <taxon>Methanobacteriati</taxon>
        <taxon>Methanobacteriota</taxon>
        <taxon>Stenosarchaea group</taxon>
        <taxon>Halobacteria</taxon>
        <taxon>Halobacteriales</taxon>
        <taxon>Haloferacaceae</taxon>
        <taxon>Halogeometricum</taxon>
    </lineage>
</organism>
<protein>
    <submittedName>
        <fullName evidence="2">Uncharacterized protein</fullName>
    </submittedName>
</protein>
<name>A0A1I6HV43_9EURY</name>
<gene>
    <name evidence="2" type="ORF">SAMN04487947_2545</name>
</gene>
<dbReference type="OrthoDB" id="233797at2157"/>
<accession>A0A1I6HV43</accession>
<feature type="transmembrane region" description="Helical" evidence="1">
    <location>
        <begin position="45"/>
        <end position="62"/>
    </location>
</feature>
<evidence type="ECO:0000313" key="2">
    <source>
        <dbReference type="EMBL" id="SFR58315.1"/>
    </source>
</evidence>
<dbReference type="STRING" id="553469.SAMN04487947_2545"/>
<reference evidence="3" key="1">
    <citation type="submission" date="2016-10" db="EMBL/GenBank/DDBJ databases">
        <authorList>
            <person name="Varghese N."/>
            <person name="Submissions S."/>
        </authorList>
    </citation>
    <scope>NUCLEOTIDE SEQUENCE [LARGE SCALE GENOMIC DNA]</scope>
    <source>
        <strain evidence="3">CGMCC 1.7736</strain>
    </source>
</reference>
<evidence type="ECO:0000313" key="3">
    <source>
        <dbReference type="Proteomes" id="UP000198531"/>
    </source>
</evidence>
<dbReference type="AlphaFoldDB" id="A0A1I6HV43"/>
<keyword evidence="3" id="KW-1185">Reference proteome</keyword>
<evidence type="ECO:0000256" key="1">
    <source>
        <dbReference type="SAM" id="Phobius"/>
    </source>
</evidence>
<dbReference type="RefSeq" id="WP_089808160.1">
    <property type="nucleotide sequence ID" value="NZ_FOYT01000002.1"/>
</dbReference>